<dbReference type="Pfam" id="PF19677">
    <property type="entry name" value="DUF6179"/>
    <property type="match status" value="1"/>
</dbReference>
<accession>D5Q180</accession>
<organism evidence="1 2">
    <name type="scientific">Clostridioides difficile NAP08</name>
    <dbReference type="NCBI Taxonomy" id="525259"/>
    <lineage>
        <taxon>Bacteria</taxon>
        <taxon>Bacillati</taxon>
        <taxon>Bacillota</taxon>
        <taxon>Clostridia</taxon>
        <taxon>Peptostreptococcales</taxon>
        <taxon>Peptostreptococcaceae</taxon>
        <taxon>Clostridioides</taxon>
    </lineage>
</organism>
<dbReference type="RefSeq" id="WP_003418564.1">
    <property type="nucleotide sequence ID" value="NZ_GG770712.1"/>
</dbReference>
<evidence type="ECO:0000313" key="1">
    <source>
        <dbReference type="EMBL" id="EFH08338.1"/>
    </source>
</evidence>
<name>D5Q180_CLODI</name>
<protein>
    <submittedName>
        <fullName evidence="1">Uncharacterized protein</fullName>
    </submittedName>
</protein>
<evidence type="ECO:0000313" key="2">
    <source>
        <dbReference type="Proteomes" id="UP000003227"/>
    </source>
</evidence>
<sequence>YINKLGDIEKRVVELTAKNVKKVYLRGIEILEEELVRLKNFYELMMSRKLDTNSIAYNDTLMELSSFFKSYIIKFEAQDIPVSIDYPLALDDMDIQGIYYVKNYIESIDIENRFCNLFKKKDREKLFYDYGVTYKIDCDVILVNLFELIINNCIFSTILGNEVTNLEISEYEYEFLEKQFKNICNNIAEDKVIVSEESNIIELIEVDDSFNTEADSNLDYNDFEKITLILMEAIEVLVKRLRIEDEVVIRYIKKYEKRFIESVLSSIKSNTFKSMVTVSKNKNEQLESYIVDDESKLDDESFRKIFNEILDSTSIIEKIRIIKENINAKKDFIDILESECLFGEEYLMLFASLSELELAILGSVVFYEDIRMREINILEFLLNKKTETTLWKIEYLKFMKRQSEDKIRSIEEHMNKIN</sequence>
<dbReference type="EMBL" id="ADNX01000018">
    <property type="protein sequence ID" value="EFH08338.1"/>
    <property type="molecule type" value="Genomic_DNA"/>
</dbReference>
<proteinExistence type="predicted"/>
<comment type="caution">
    <text evidence="1">The sequence shown here is derived from an EMBL/GenBank/DDBJ whole genome shotgun (WGS) entry which is preliminary data.</text>
</comment>
<feature type="non-terminal residue" evidence="1">
    <location>
        <position position="1"/>
    </location>
</feature>
<gene>
    <name evidence="1" type="ORF">HMPREF0220_0662</name>
</gene>
<dbReference type="InterPro" id="IPR045751">
    <property type="entry name" value="DUF6179"/>
</dbReference>
<dbReference type="Proteomes" id="UP000003227">
    <property type="component" value="Unassembled WGS sequence"/>
</dbReference>
<dbReference type="AlphaFoldDB" id="D5Q180"/>
<dbReference type="HOGENOM" id="CLU_656424_0_0_9"/>
<reference evidence="1 2" key="1">
    <citation type="submission" date="2010-05" db="EMBL/GenBank/DDBJ databases">
        <authorList>
            <person name="Qin X."/>
            <person name="Bachman B."/>
            <person name="Battles P."/>
            <person name="Bell A."/>
            <person name="Bess C."/>
            <person name="Bickham C."/>
            <person name="Chaboub L."/>
            <person name="Chen D."/>
            <person name="Coyle M."/>
            <person name="Deiros D.R."/>
            <person name="Dinh H."/>
            <person name="Forbes L."/>
            <person name="Fowler G."/>
            <person name="Francisco L."/>
            <person name="Fu Q."/>
            <person name="Gubbala S."/>
            <person name="Hale W."/>
            <person name="Han Y."/>
            <person name="Hemphill L."/>
            <person name="Highlander S.K."/>
            <person name="Hirani K."/>
            <person name="Hogues M."/>
            <person name="Jackson L."/>
            <person name="Jakkamsetti A."/>
            <person name="Javaid M."/>
            <person name="Jiang H."/>
            <person name="Korchina V."/>
            <person name="Kovar C."/>
            <person name="Lara F."/>
            <person name="Lee S."/>
            <person name="Mata R."/>
            <person name="Mathew T."/>
            <person name="Moen C."/>
            <person name="Morales K."/>
            <person name="Munidasa M."/>
            <person name="Nazareth L."/>
            <person name="Ngo R."/>
            <person name="Nguyen L."/>
            <person name="Okwuonu G."/>
            <person name="Ongeri F."/>
            <person name="Patil S."/>
            <person name="Petrosino J."/>
            <person name="Pham C."/>
            <person name="Pham P."/>
            <person name="Pu L.-L."/>
            <person name="Puazo M."/>
            <person name="Raj R."/>
            <person name="Reid J."/>
            <person name="Rouhana J."/>
            <person name="Saada N."/>
            <person name="Shang Y."/>
            <person name="Simmons D."/>
            <person name="Thornton R."/>
            <person name="Warren J."/>
            <person name="Weissenberger G."/>
            <person name="Zhang J."/>
            <person name="Zhang L."/>
            <person name="Zhou C."/>
            <person name="Zhu D."/>
            <person name="Muzny D."/>
            <person name="Worley K."/>
            <person name="Gibbs R."/>
        </authorList>
    </citation>
    <scope>NUCLEOTIDE SEQUENCE [LARGE SCALE GENOMIC DNA]</scope>
    <source>
        <strain evidence="1 2">NAP08</strain>
    </source>
</reference>